<feature type="signal peptide" evidence="2">
    <location>
        <begin position="1"/>
        <end position="29"/>
    </location>
</feature>
<evidence type="ECO:0000256" key="1">
    <source>
        <dbReference type="SAM" id="Phobius"/>
    </source>
</evidence>
<name>A0A7E5V947_TRINI</name>
<accession>A0A7E5V947</accession>
<proteinExistence type="predicted"/>
<gene>
    <name evidence="4" type="primary">LOC113491840</name>
</gene>
<evidence type="ECO:0000256" key="2">
    <source>
        <dbReference type="SAM" id="SignalP"/>
    </source>
</evidence>
<keyword evidence="1" id="KW-0472">Membrane</keyword>
<dbReference type="GeneID" id="113491840"/>
<dbReference type="OrthoDB" id="8111661at2759"/>
<reference evidence="4" key="1">
    <citation type="submission" date="2025-08" db="UniProtKB">
        <authorList>
            <consortium name="RefSeq"/>
        </authorList>
    </citation>
    <scope>IDENTIFICATION</scope>
</reference>
<keyword evidence="1" id="KW-0812">Transmembrane</keyword>
<dbReference type="KEGG" id="tnl:113491840"/>
<dbReference type="Proteomes" id="UP000322000">
    <property type="component" value="Chromosome 3"/>
</dbReference>
<feature type="transmembrane region" description="Helical" evidence="1">
    <location>
        <begin position="104"/>
        <end position="127"/>
    </location>
</feature>
<organism evidence="3 4">
    <name type="scientific">Trichoplusia ni</name>
    <name type="common">Cabbage looper</name>
    <dbReference type="NCBI Taxonomy" id="7111"/>
    <lineage>
        <taxon>Eukaryota</taxon>
        <taxon>Metazoa</taxon>
        <taxon>Ecdysozoa</taxon>
        <taxon>Arthropoda</taxon>
        <taxon>Hexapoda</taxon>
        <taxon>Insecta</taxon>
        <taxon>Pterygota</taxon>
        <taxon>Neoptera</taxon>
        <taxon>Endopterygota</taxon>
        <taxon>Lepidoptera</taxon>
        <taxon>Glossata</taxon>
        <taxon>Ditrysia</taxon>
        <taxon>Noctuoidea</taxon>
        <taxon>Noctuidae</taxon>
        <taxon>Plusiinae</taxon>
        <taxon>Trichoplusia</taxon>
    </lineage>
</organism>
<keyword evidence="1" id="KW-1133">Transmembrane helix</keyword>
<keyword evidence="3" id="KW-1185">Reference proteome</keyword>
<protein>
    <submittedName>
        <fullName evidence="4">Uncharacterized protein LOC113491840 isoform X1</fullName>
    </submittedName>
</protein>
<evidence type="ECO:0000313" key="4">
    <source>
        <dbReference type="RefSeq" id="XP_026724814.1"/>
    </source>
</evidence>
<sequence>MTQVRTQIKQKMLNATPFVILLLCKIAVAEELQANKDESLECGSKCGCNQMYVYDPVGDRCLINFDKVMRKIEIPYPKPHVDDLPDDSMAKQIFIEGEEIFKGIMVSVLLFMVCAGVCIVTACVYCCRINYTDRRLKSDVKALANKLKKNYNSKKIPKKRMPTPPEAESCNVVVEPAGLYVV</sequence>
<feature type="chain" id="PRO_5028993231" evidence="2">
    <location>
        <begin position="30"/>
        <end position="182"/>
    </location>
</feature>
<keyword evidence="2" id="KW-0732">Signal</keyword>
<dbReference type="InParanoid" id="A0A7E5V947"/>
<dbReference type="AlphaFoldDB" id="A0A7E5V947"/>
<dbReference type="RefSeq" id="XP_026724814.1">
    <property type="nucleotide sequence ID" value="XM_026869013.1"/>
</dbReference>
<evidence type="ECO:0000313" key="3">
    <source>
        <dbReference type="Proteomes" id="UP000322000"/>
    </source>
</evidence>